<dbReference type="Proteomes" id="UP000515847">
    <property type="component" value="Chromosome"/>
</dbReference>
<accession>A0A7G6E234</accession>
<dbReference type="RefSeq" id="WP_034425762.1">
    <property type="nucleotide sequence ID" value="NZ_CP045798.1"/>
</dbReference>
<feature type="transmembrane region" description="Helical" evidence="1">
    <location>
        <begin position="88"/>
        <end position="110"/>
    </location>
</feature>
<dbReference type="KEGG" id="tfr:BR63_07325"/>
<dbReference type="OrthoDB" id="1640349at2"/>
<evidence type="ECO:0000256" key="1">
    <source>
        <dbReference type="SAM" id="Phobius"/>
    </source>
</evidence>
<name>A0A7G6E234_THEFR</name>
<keyword evidence="1" id="KW-0812">Transmembrane</keyword>
<proteinExistence type="predicted"/>
<dbReference type="AlphaFoldDB" id="A0A7G6E234"/>
<keyword evidence="3" id="KW-1185">Reference proteome</keyword>
<organism evidence="2 3">
    <name type="scientific">Thermanaerosceptrum fracticalcis</name>
    <dbReference type="NCBI Taxonomy" id="1712410"/>
    <lineage>
        <taxon>Bacteria</taxon>
        <taxon>Bacillati</taxon>
        <taxon>Bacillota</taxon>
        <taxon>Clostridia</taxon>
        <taxon>Eubacteriales</taxon>
        <taxon>Peptococcaceae</taxon>
        <taxon>Thermanaerosceptrum</taxon>
    </lineage>
</organism>
<gene>
    <name evidence="2" type="primary">yqfD</name>
    <name evidence="2" type="ORF">BR63_07325</name>
</gene>
<sequence length="403" mass="45945">MKWYGMLTGYVEVNLWGENPERVINMAMSRGIYLWDIRQVDKGYFRLKVRLGGYKALRHIVRRSSCKVKIREKKGFPFWLFRAQKRKILVSGVLFFCLTLYLLSSFVWFIEIRGNERVPGDLILTKVEERGLKKGVPIKSFNKETVKEKLLIEIPELAWVGITIQGTKVIIEVVEKTVVPYTDDSKPADLVAGMDGQVEELLVLKGTPLIKEGDMVTKGQVLIQGLVYPQIQVNQDGSITPSGNPERVRARGVVRSKVTRKLIGQCAVKEEGDLDTGAETTIVILRFMGREVIVSGPKTVPYERYRKIRLVKTLFQGRNILPPVELITDTYFQQEHYEKNWGVEGAYQEAVKRARAELLKALPQDHRIIKEGHEPVPAEKKGLIKALYFLETIEDIGVYKVSS</sequence>
<keyword evidence="1" id="KW-1133">Transmembrane helix</keyword>
<evidence type="ECO:0000313" key="3">
    <source>
        <dbReference type="Proteomes" id="UP000515847"/>
    </source>
</evidence>
<keyword evidence="1" id="KW-0472">Membrane</keyword>
<dbReference type="Pfam" id="PF06898">
    <property type="entry name" value="YqfD"/>
    <property type="match status" value="1"/>
</dbReference>
<dbReference type="EMBL" id="CP045798">
    <property type="protein sequence ID" value="QNB46138.1"/>
    <property type="molecule type" value="Genomic_DNA"/>
</dbReference>
<dbReference type="NCBIfam" id="TIGR02876">
    <property type="entry name" value="spore_yqfD"/>
    <property type="match status" value="1"/>
</dbReference>
<protein>
    <submittedName>
        <fullName evidence="2">Sporulation protein YqfD</fullName>
    </submittedName>
</protein>
<reference evidence="2 3" key="1">
    <citation type="journal article" date="2019" name="Front. Microbiol.">
        <title>Thermoanaerosceptrum fracticalcis gen. nov. sp. nov., a Novel Fumarate-Fermenting Microorganism From a Deep Fractured Carbonate Aquifer of the US Great Basin.</title>
        <authorList>
            <person name="Hamilton-Brehm S.D."/>
            <person name="Stewart L.E."/>
            <person name="Zavarin M."/>
            <person name="Caldwell M."/>
            <person name="Lawson P.A."/>
            <person name="Onstott T.C."/>
            <person name="Grzymski J."/>
            <person name="Neveux I."/>
            <person name="Lollar B.S."/>
            <person name="Russell C.E."/>
            <person name="Moser D.P."/>
        </authorList>
    </citation>
    <scope>NUCLEOTIDE SEQUENCE [LARGE SCALE GENOMIC DNA]</scope>
    <source>
        <strain evidence="2 3">DRI-13</strain>
    </source>
</reference>
<dbReference type="PIRSF" id="PIRSF029895">
    <property type="entry name" value="SpoIV"/>
    <property type="match status" value="1"/>
</dbReference>
<dbReference type="InterPro" id="IPR010690">
    <property type="entry name" value="YqfD"/>
</dbReference>
<evidence type="ECO:0000313" key="2">
    <source>
        <dbReference type="EMBL" id="QNB46138.1"/>
    </source>
</evidence>